<dbReference type="Proteomes" id="UP001152888">
    <property type="component" value="Unassembled WGS sequence"/>
</dbReference>
<reference evidence="1" key="1">
    <citation type="submission" date="2022-03" db="EMBL/GenBank/DDBJ databases">
        <authorList>
            <person name="Sayadi A."/>
        </authorList>
    </citation>
    <scope>NUCLEOTIDE SEQUENCE</scope>
</reference>
<sequence length="168" mass="19394">MDEFLIGNDIFNNSATIDVSSTAPANRNAGKDIRQLVNNYIEEQSSPTDDTFQEDGTFYIYEIYQHDKIVLQEYPAFYYDGTPGGLPFGTEIKNEDNRTIGYVIGHHLHYYPIMTMKDNLLHCGRYGLHKLVGHGGKLEYRDQEYTVEEFKKKFPRIAKQDVQCFGYA</sequence>
<dbReference type="AlphaFoldDB" id="A0A9P0QFY0"/>
<name>A0A9P0QFY0_ACAOB</name>
<dbReference type="EMBL" id="CAKOFQ010010515">
    <property type="protein sequence ID" value="CAH2019755.1"/>
    <property type="molecule type" value="Genomic_DNA"/>
</dbReference>
<protein>
    <submittedName>
        <fullName evidence="1">Uncharacterized protein</fullName>
    </submittedName>
</protein>
<evidence type="ECO:0000313" key="1">
    <source>
        <dbReference type="EMBL" id="CAH2019755.1"/>
    </source>
</evidence>
<gene>
    <name evidence="1" type="ORF">ACAOBT_LOCUS37380</name>
</gene>
<accession>A0A9P0QFY0</accession>
<proteinExistence type="predicted"/>
<keyword evidence="2" id="KW-1185">Reference proteome</keyword>
<evidence type="ECO:0000313" key="2">
    <source>
        <dbReference type="Proteomes" id="UP001152888"/>
    </source>
</evidence>
<organism evidence="1 2">
    <name type="scientific">Acanthoscelides obtectus</name>
    <name type="common">Bean weevil</name>
    <name type="synonym">Bruchus obtectus</name>
    <dbReference type="NCBI Taxonomy" id="200917"/>
    <lineage>
        <taxon>Eukaryota</taxon>
        <taxon>Metazoa</taxon>
        <taxon>Ecdysozoa</taxon>
        <taxon>Arthropoda</taxon>
        <taxon>Hexapoda</taxon>
        <taxon>Insecta</taxon>
        <taxon>Pterygota</taxon>
        <taxon>Neoptera</taxon>
        <taxon>Endopterygota</taxon>
        <taxon>Coleoptera</taxon>
        <taxon>Polyphaga</taxon>
        <taxon>Cucujiformia</taxon>
        <taxon>Chrysomeloidea</taxon>
        <taxon>Chrysomelidae</taxon>
        <taxon>Bruchinae</taxon>
        <taxon>Bruchini</taxon>
        <taxon>Acanthoscelides</taxon>
    </lineage>
</organism>
<dbReference type="OrthoDB" id="6796524at2759"/>
<comment type="caution">
    <text evidence="1">The sequence shown here is derived from an EMBL/GenBank/DDBJ whole genome shotgun (WGS) entry which is preliminary data.</text>
</comment>